<feature type="region of interest" description="Disordered" evidence="1">
    <location>
        <begin position="101"/>
        <end position="131"/>
    </location>
</feature>
<sequence>MHILRRVVVLLMFAGTAAAGSVPQRNAQGLLVDEAGHTLYRYDPDGASGASRCDGACAAAWPPYAIDRGIKASGDYSTTVRADGVRQWVYRGHPLYLFAGDDKPGDRDGDGVNGSWHVVSGSASTVPASKP</sequence>
<organism evidence="3 4">
    <name type="scientific">Rhodanobacter panaciterrae</name>
    <dbReference type="NCBI Taxonomy" id="490572"/>
    <lineage>
        <taxon>Bacteria</taxon>
        <taxon>Pseudomonadati</taxon>
        <taxon>Pseudomonadota</taxon>
        <taxon>Gammaproteobacteria</taxon>
        <taxon>Lysobacterales</taxon>
        <taxon>Rhodanobacteraceae</taxon>
        <taxon>Rhodanobacter</taxon>
    </lineage>
</organism>
<dbReference type="InterPro" id="IPR014558">
    <property type="entry name" value="UCP029720"/>
</dbReference>
<comment type="caution">
    <text evidence="3">The sequence shown here is derived from an EMBL/GenBank/DDBJ whole genome shotgun (WGS) entry which is preliminary data.</text>
</comment>
<dbReference type="Proteomes" id="UP000621898">
    <property type="component" value="Unassembled WGS sequence"/>
</dbReference>
<feature type="chain" id="PRO_5046377356" description="Lipoprotein with Yx(FWY)xxD motif" evidence="2">
    <location>
        <begin position="20"/>
        <end position="131"/>
    </location>
</feature>
<dbReference type="Pfam" id="PF03640">
    <property type="entry name" value="Lipoprotein_15"/>
    <property type="match status" value="2"/>
</dbReference>
<keyword evidence="4" id="KW-1185">Reference proteome</keyword>
<evidence type="ECO:0000256" key="2">
    <source>
        <dbReference type="SAM" id="SignalP"/>
    </source>
</evidence>
<accession>A0ABQ2ZHK8</accession>
<evidence type="ECO:0000313" key="4">
    <source>
        <dbReference type="Proteomes" id="UP000621898"/>
    </source>
</evidence>
<keyword evidence="2" id="KW-0732">Signal</keyword>
<protein>
    <recommendedName>
        <fullName evidence="5">Lipoprotein with Yx(FWY)xxD motif</fullName>
    </recommendedName>
</protein>
<dbReference type="EMBL" id="BMXT01000001">
    <property type="protein sequence ID" value="GGY16425.1"/>
    <property type="molecule type" value="Genomic_DNA"/>
</dbReference>
<dbReference type="InterPro" id="IPR005297">
    <property type="entry name" value="Lipoprotein_repeat"/>
</dbReference>
<evidence type="ECO:0000313" key="3">
    <source>
        <dbReference type="EMBL" id="GGY16425.1"/>
    </source>
</evidence>
<feature type="compositionally biased region" description="Polar residues" evidence="1">
    <location>
        <begin position="121"/>
        <end position="131"/>
    </location>
</feature>
<feature type="signal peptide" evidence="2">
    <location>
        <begin position="1"/>
        <end position="19"/>
    </location>
</feature>
<dbReference type="RefSeq" id="WP_189439565.1">
    <property type="nucleotide sequence ID" value="NZ_BMXT01000001.1"/>
</dbReference>
<reference evidence="4" key="1">
    <citation type="journal article" date="2019" name="Int. J. Syst. Evol. Microbiol.">
        <title>The Global Catalogue of Microorganisms (GCM) 10K type strain sequencing project: providing services to taxonomists for standard genome sequencing and annotation.</title>
        <authorList>
            <consortium name="The Broad Institute Genomics Platform"/>
            <consortium name="The Broad Institute Genome Sequencing Center for Infectious Disease"/>
            <person name="Wu L."/>
            <person name="Ma J."/>
        </authorList>
    </citation>
    <scope>NUCLEOTIDE SEQUENCE [LARGE SCALE GENOMIC DNA]</scope>
    <source>
        <strain evidence="4">KCTC 22232</strain>
    </source>
</reference>
<evidence type="ECO:0008006" key="5">
    <source>
        <dbReference type="Google" id="ProtNLM"/>
    </source>
</evidence>
<dbReference type="PANTHER" id="PTHR39335:SF1">
    <property type="entry name" value="BLL4220 PROTEIN"/>
    <property type="match status" value="1"/>
</dbReference>
<name>A0ABQ2ZHK8_9GAMM</name>
<dbReference type="PIRSF" id="PIRSF029720">
    <property type="entry name" value="UCP029720"/>
    <property type="match status" value="1"/>
</dbReference>
<proteinExistence type="predicted"/>
<gene>
    <name evidence="3" type="ORF">GCM10008098_04620</name>
</gene>
<feature type="compositionally biased region" description="Basic and acidic residues" evidence="1">
    <location>
        <begin position="101"/>
        <end position="110"/>
    </location>
</feature>
<dbReference type="PANTHER" id="PTHR39335">
    <property type="entry name" value="BLL4220 PROTEIN"/>
    <property type="match status" value="1"/>
</dbReference>
<evidence type="ECO:0000256" key="1">
    <source>
        <dbReference type="SAM" id="MobiDB-lite"/>
    </source>
</evidence>